<dbReference type="EMBL" id="SMCQ01000009">
    <property type="protein sequence ID" value="TCV99458.1"/>
    <property type="molecule type" value="Genomic_DNA"/>
</dbReference>
<evidence type="ECO:0000313" key="2">
    <source>
        <dbReference type="EMBL" id="TCV99458.1"/>
    </source>
</evidence>
<evidence type="ECO:0000256" key="1">
    <source>
        <dbReference type="SAM" id="Phobius"/>
    </source>
</evidence>
<dbReference type="AlphaFoldDB" id="A0A4R3Z1A7"/>
<dbReference type="RefSeq" id="WP_066445909.1">
    <property type="nucleotide sequence ID" value="NZ_CAUWFI010000010.1"/>
</dbReference>
<name>A0A4R3Z1A7_9FIRM</name>
<keyword evidence="1" id="KW-0812">Transmembrane</keyword>
<protein>
    <submittedName>
        <fullName evidence="2">Uncharacterized protein</fullName>
    </submittedName>
</protein>
<sequence>MATKVEKREDKRKRMDGLSDRQKHIIELREQINKPDPHQVKTFTKYKIITYIFNVLFPPYALYRIWCTKSEFTHIEKLAQSFVASAILIIFILLQLERLNIF</sequence>
<gene>
    <name evidence="2" type="ORF">EDD60_10940</name>
</gene>
<dbReference type="Proteomes" id="UP000295515">
    <property type="component" value="Unassembled WGS sequence"/>
</dbReference>
<keyword evidence="3" id="KW-1185">Reference proteome</keyword>
<keyword evidence="1" id="KW-1133">Transmembrane helix</keyword>
<reference evidence="2 3" key="1">
    <citation type="submission" date="2019-03" db="EMBL/GenBank/DDBJ databases">
        <title>Genomic Encyclopedia of Type Strains, Phase IV (KMG-IV): sequencing the most valuable type-strain genomes for metagenomic binning, comparative biology and taxonomic classification.</title>
        <authorList>
            <person name="Goeker M."/>
        </authorList>
    </citation>
    <scope>NUCLEOTIDE SEQUENCE [LARGE SCALE GENOMIC DNA]</scope>
    <source>
        <strain evidence="2 3">DSM 29487</strain>
    </source>
</reference>
<feature type="transmembrane region" description="Helical" evidence="1">
    <location>
        <begin position="78"/>
        <end position="96"/>
    </location>
</feature>
<feature type="transmembrane region" description="Helical" evidence="1">
    <location>
        <begin position="48"/>
        <end position="66"/>
    </location>
</feature>
<organism evidence="2 3">
    <name type="scientific">Longibaculum muris</name>
    <dbReference type="NCBI Taxonomy" id="1796628"/>
    <lineage>
        <taxon>Bacteria</taxon>
        <taxon>Bacillati</taxon>
        <taxon>Bacillota</taxon>
        <taxon>Erysipelotrichia</taxon>
        <taxon>Erysipelotrichales</taxon>
        <taxon>Coprobacillaceae</taxon>
        <taxon>Longibaculum</taxon>
    </lineage>
</organism>
<keyword evidence="1" id="KW-0472">Membrane</keyword>
<dbReference type="GeneID" id="98915325"/>
<comment type="caution">
    <text evidence="2">The sequence shown here is derived from an EMBL/GenBank/DDBJ whole genome shotgun (WGS) entry which is preliminary data.</text>
</comment>
<evidence type="ECO:0000313" key="3">
    <source>
        <dbReference type="Proteomes" id="UP000295515"/>
    </source>
</evidence>
<accession>A0A4R3Z1A7</accession>
<proteinExistence type="predicted"/>